<dbReference type="PRINTS" id="PR00625">
    <property type="entry name" value="JDOMAIN"/>
</dbReference>
<evidence type="ECO:0000256" key="9">
    <source>
        <dbReference type="ARBA" id="ARBA00022833"/>
    </source>
</evidence>
<evidence type="ECO:0000259" key="16">
    <source>
        <dbReference type="PROSITE" id="PS51188"/>
    </source>
</evidence>
<comment type="subunit">
    <text evidence="3 13">Homodimer.</text>
</comment>
<feature type="zinc finger region" description="CR-type" evidence="12">
    <location>
        <begin position="514"/>
        <end position="599"/>
    </location>
</feature>
<evidence type="ECO:0000256" key="8">
    <source>
        <dbReference type="ARBA" id="ARBA00022771"/>
    </source>
</evidence>
<dbReference type="InterPro" id="IPR036869">
    <property type="entry name" value="J_dom_sf"/>
</dbReference>
<dbReference type="PANTHER" id="PTHR11879">
    <property type="entry name" value="ASPARTATE AMINOTRANSFERASE"/>
    <property type="match status" value="1"/>
</dbReference>
<keyword evidence="10" id="KW-0663">Pyridoxal phosphate</keyword>
<feature type="domain" description="J" evidence="15">
    <location>
        <begin position="373"/>
        <end position="440"/>
    </location>
</feature>
<dbReference type="GO" id="GO:0008270">
    <property type="term" value="F:zinc ion binding"/>
    <property type="evidence" value="ECO:0007669"/>
    <property type="project" value="UniProtKB-KW"/>
</dbReference>
<dbReference type="InterPro" id="IPR004839">
    <property type="entry name" value="Aminotransferase_I/II_large"/>
</dbReference>
<dbReference type="InterPro" id="IPR008971">
    <property type="entry name" value="HSP40/DnaJ_pept-bd"/>
</dbReference>
<comment type="catalytic activity">
    <reaction evidence="13">
        <text>L-aspartate + 2-oxoglutarate = oxaloacetate + L-glutamate</text>
        <dbReference type="Rhea" id="RHEA:21824"/>
        <dbReference type="ChEBI" id="CHEBI:16452"/>
        <dbReference type="ChEBI" id="CHEBI:16810"/>
        <dbReference type="ChEBI" id="CHEBI:29985"/>
        <dbReference type="ChEBI" id="CHEBI:29991"/>
        <dbReference type="EC" id="2.6.1.1"/>
    </reaction>
</comment>
<dbReference type="EMBL" id="JAHFYH010000063">
    <property type="protein sequence ID" value="KAH0216485.1"/>
    <property type="molecule type" value="Genomic_DNA"/>
</dbReference>
<dbReference type="InterPro" id="IPR015422">
    <property type="entry name" value="PyrdxlP-dep_Trfase_small"/>
</dbReference>
<evidence type="ECO:0000313" key="18">
    <source>
        <dbReference type="Proteomes" id="UP000767238"/>
    </source>
</evidence>
<feature type="domain" description="CR-type" evidence="16">
    <location>
        <begin position="514"/>
        <end position="599"/>
    </location>
</feature>
<dbReference type="GO" id="GO:0030170">
    <property type="term" value="F:pyridoxal phosphate binding"/>
    <property type="evidence" value="ECO:0007669"/>
    <property type="project" value="InterPro"/>
</dbReference>
<dbReference type="PANTHER" id="PTHR11879:SF20">
    <property type="entry name" value="ASPARTATE AMINOTRANSFERASE"/>
    <property type="match status" value="1"/>
</dbReference>
<dbReference type="Proteomes" id="UP000767238">
    <property type="component" value="Unassembled WGS sequence"/>
</dbReference>
<dbReference type="InterPro" id="IPR001623">
    <property type="entry name" value="DnaJ_domain"/>
</dbReference>
<dbReference type="InterPro" id="IPR001305">
    <property type="entry name" value="HSP_DnaJ_Cys-rich_dom"/>
</dbReference>
<evidence type="ECO:0000256" key="3">
    <source>
        <dbReference type="ARBA" id="ARBA00011738"/>
    </source>
</evidence>
<dbReference type="CDD" id="cd10719">
    <property type="entry name" value="DnaJ_zf"/>
    <property type="match status" value="1"/>
</dbReference>
<dbReference type="CDD" id="cd06257">
    <property type="entry name" value="DnaJ"/>
    <property type="match status" value="1"/>
</dbReference>
<dbReference type="Gene3D" id="3.40.640.10">
    <property type="entry name" value="Type I PLP-dependent aspartate aminotransferase-like (Major domain)"/>
    <property type="match status" value="1"/>
</dbReference>
<sequence length="798" mass="87400">MGYTREELPVHTKKSTSLFNNLETMPGDPIFGLMALHAKDPAEKKASLAIGVYRDEEGKPWVLPTVKKVEKMIAEDVATNHEYLPMEGLQPFVESARDLLFGNPSASLTSRIGSLQTISGTGAVHLGARFLNDSLSPKRIWVSDPTWGNHHAIFDVAAPNVEQKMYPYYDAATCSLNFSGMMETLERDAQPGDLILLHACAHNPTGIDPTKEQWEKIADLCERKQLFPFFDSAYQGFASGDVDEDAWAVRHFVSRGTLELVVAQSFSKNFGLYGQRVGAFHIVAADQDAKDKALSNLIHLQRAEISNPPVYGARIVAFILRNEELKREWEQDLLIMSGRIKAMRAALYGELQTLQTPGSWEHIVNQNVSTEIDLYEILEISRSASKTDIKKAYHKAARTHHPDKVPEDQRAAADERFKDIQQAYEILSDDSTREMYDMHGMAAFEKGGAGGGAGPDLDDILAQMFGQGMGGMGGGFEGMGGMPGMGGMGGRGGPRKSKNEVQEYEVTLEELYKGKTTRFASTKNVICTNCEGSGGKANAKPKKCGTCDGRGSKIALRPVGPGLVTQETVPCSTCSGRGSYFPDDKKCKKCKGVRTTSQRKILELYIPPGSRQGDKIVLSGEADQVPDQEPGDIIFELVEAPHEAFHRAGADLQAELKISLQEALTGFNRVVLKHLDGRGISMHVTQPAGRILRPGEILKIAGEGMPIKRSDAKGDLYLIVDVVFPEDGWLKDEATIQKIRDVLPKTGAEDITAEEVDEVDFEVIKDMDDFGAGSGDPRAAEWEDDSEEEGEAAQCAQQ</sequence>
<dbReference type="Pfam" id="PF00155">
    <property type="entry name" value="Aminotran_1_2"/>
    <property type="match status" value="1"/>
</dbReference>
<feature type="region of interest" description="Disordered" evidence="14">
    <location>
        <begin position="767"/>
        <end position="798"/>
    </location>
</feature>
<dbReference type="FunFam" id="2.10.230.10:FF:000001">
    <property type="entry name" value="DnaJ subfamily A member 2"/>
    <property type="match status" value="1"/>
</dbReference>
<feature type="non-terminal residue" evidence="17">
    <location>
        <position position="798"/>
    </location>
</feature>
<dbReference type="SUPFAM" id="SSF46565">
    <property type="entry name" value="Chaperone J-domain"/>
    <property type="match status" value="1"/>
</dbReference>
<keyword evidence="9 12" id="KW-0862">Zinc</keyword>
<evidence type="ECO:0000256" key="5">
    <source>
        <dbReference type="ARBA" id="ARBA00022679"/>
    </source>
</evidence>
<dbReference type="Gene3D" id="2.10.230.10">
    <property type="entry name" value="Heat shock protein DnaJ, cysteine-rich domain"/>
    <property type="match status" value="1"/>
</dbReference>
<dbReference type="Pfam" id="PF00226">
    <property type="entry name" value="DnaJ"/>
    <property type="match status" value="1"/>
</dbReference>
<evidence type="ECO:0000256" key="11">
    <source>
        <dbReference type="ARBA" id="ARBA00023186"/>
    </source>
</evidence>
<dbReference type="SUPFAM" id="SSF57938">
    <property type="entry name" value="DnaJ/Hsp40 cysteine-rich domain"/>
    <property type="match status" value="1"/>
</dbReference>
<dbReference type="InterPro" id="IPR004838">
    <property type="entry name" value="NHTrfase_class1_PyrdxlP-BS"/>
</dbReference>
<keyword evidence="7" id="KW-0677">Repeat</keyword>
<reference evidence="17" key="1">
    <citation type="journal article" date="2021" name="J Fungi (Basel)">
        <title>Virulence traits and population genomics of the black yeast Aureobasidium melanogenum.</title>
        <authorList>
            <person name="Cernosa A."/>
            <person name="Sun X."/>
            <person name="Gostincar C."/>
            <person name="Fang C."/>
            <person name="Gunde-Cimerman N."/>
            <person name="Song Z."/>
        </authorList>
    </citation>
    <scope>NUCLEOTIDE SEQUENCE</scope>
    <source>
        <strain evidence="17">EXF-8016</strain>
    </source>
</reference>
<evidence type="ECO:0000256" key="7">
    <source>
        <dbReference type="ARBA" id="ARBA00022737"/>
    </source>
</evidence>
<evidence type="ECO:0000256" key="4">
    <source>
        <dbReference type="ARBA" id="ARBA00022576"/>
    </source>
</evidence>
<protein>
    <recommendedName>
        <fullName evidence="13">Aspartate aminotransferase</fullName>
        <ecNumber evidence="13">2.6.1.1</ecNumber>
    </recommendedName>
</protein>
<name>A0A9P8GE09_AURME</name>
<proteinExistence type="inferred from homology"/>
<organism evidence="17 18">
    <name type="scientific">Aureobasidium melanogenum</name>
    <name type="common">Aureobasidium pullulans var. melanogenum</name>
    <dbReference type="NCBI Taxonomy" id="46634"/>
    <lineage>
        <taxon>Eukaryota</taxon>
        <taxon>Fungi</taxon>
        <taxon>Dikarya</taxon>
        <taxon>Ascomycota</taxon>
        <taxon>Pezizomycotina</taxon>
        <taxon>Dothideomycetes</taxon>
        <taxon>Dothideomycetidae</taxon>
        <taxon>Dothideales</taxon>
        <taxon>Saccotheciaceae</taxon>
        <taxon>Aureobasidium</taxon>
    </lineage>
</organism>
<dbReference type="OrthoDB" id="550424at2759"/>
<comment type="cofactor">
    <cofactor evidence="1">
        <name>pyridoxal 5'-phosphate</name>
        <dbReference type="ChEBI" id="CHEBI:597326"/>
    </cofactor>
</comment>
<dbReference type="InterPro" id="IPR015424">
    <property type="entry name" value="PyrdxlP-dep_Trfase"/>
</dbReference>
<dbReference type="Gene3D" id="1.10.287.110">
    <property type="entry name" value="DnaJ domain"/>
    <property type="match status" value="1"/>
</dbReference>
<dbReference type="GO" id="GO:0005829">
    <property type="term" value="C:cytosol"/>
    <property type="evidence" value="ECO:0007669"/>
    <property type="project" value="TreeGrafter"/>
</dbReference>
<dbReference type="EC" id="2.6.1.1" evidence="13"/>
<dbReference type="FunFam" id="3.40.640.10:FF:000066">
    <property type="entry name" value="Aspartate aminotransferase"/>
    <property type="match status" value="1"/>
</dbReference>
<comment type="similarity">
    <text evidence="2">Belongs to the class-I pyridoxal-phosphate-dependent aminotransferase family.</text>
</comment>
<dbReference type="SUPFAM" id="SSF49493">
    <property type="entry name" value="HSP40/DnaJ peptide-binding domain"/>
    <property type="match status" value="2"/>
</dbReference>
<dbReference type="InterPro" id="IPR036410">
    <property type="entry name" value="HSP_DnaJ_Cys-rich_dom_sf"/>
</dbReference>
<reference evidence="17" key="2">
    <citation type="submission" date="2021-08" db="EMBL/GenBank/DDBJ databases">
        <authorList>
            <person name="Gostincar C."/>
            <person name="Sun X."/>
            <person name="Song Z."/>
            <person name="Gunde-Cimerman N."/>
        </authorList>
    </citation>
    <scope>NUCLEOTIDE SEQUENCE</scope>
    <source>
        <strain evidence="17">EXF-8016</strain>
    </source>
</reference>
<comment type="miscellaneous">
    <text evidence="13">In eukaryotes there are cytoplasmic, mitochondrial and chloroplastic isozymes.</text>
</comment>
<dbReference type="CDD" id="cd00609">
    <property type="entry name" value="AAT_like"/>
    <property type="match status" value="1"/>
</dbReference>
<keyword evidence="8 12" id="KW-0863">Zinc-finger</keyword>
<keyword evidence="6 12" id="KW-0479">Metal-binding</keyword>
<feature type="compositionally biased region" description="Acidic residues" evidence="14">
    <location>
        <begin position="782"/>
        <end position="791"/>
    </location>
</feature>
<dbReference type="GO" id="GO:0006532">
    <property type="term" value="P:aspartate biosynthetic process"/>
    <property type="evidence" value="ECO:0007669"/>
    <property type="project" value="TreeGrafter"/>
</dbReference>
<evidence type="ECO:0000256" key="14">
    <source>
        <dbReference type="SAM" id="MobiDB-lite"/>
    </source>
</evidence>
<evidence type="ECO:0000256" key="2">
    <source>
        <dbReference type="ARBA" id="ARBA00007441"/>
    </source>
</evidence>
<evidence type="ECO:0000256" key="10">
    <source>
        <dbReference type="ARBA" id="ARBA00022898"/>
    </source>
</evidence>
<keyword evidence="4 13" id="KW-0032">Aminotransferase</keyword>
<dbReference type="AlphaFoldDB" id="A0A9P8GE09"/>
<dbReference type="GO" id="GO:0004069">
    <property type="term" value="F:L-aspartate:2-oxoglutarate aminotransferase activity"/>
    <property type="evidence" value="ECO:0007669"/>
    <property type="project" value="UniProtKB-EC"/>
</dbReference>
<keyword evidence="5 13" id="KW-0808">Transferase</keyword>
<dbReference type="Pfam" id="PF01556">
    <property type="entry name" value="DnaJ_C"/>
    <property type="match status" value="1"/>
</dbReference>
<dbReference type="GO" id="GO:0006457">
    <property type="term" value="P:protein folding"/>
    <property type="evidence" value="ECO:0007669"/>
    <property type="project" value="InterPro"/>
</dbReference>
<evidence type="ECO:0000313" key="17">
    <source>
        <dbReference type="EMBL" id="KAH0216485.1"/>
    </source>
</evidence>
<comment type="caution">
    <text evidence="17">The sequence shown here is derived from an EMBL/GenBank/DDBJ whole genome shotgun (WGS) entry which is preliminary data.</text>
</comment>
<gene>
    <name evidence="17" type="ORF">KCV03_g7523</name>
</gene>
<dbReference type="PRINTS" id="PR00799">
    <property type="entry name" value="TRANSAMINASE"/>
</dbReference>
<dbReference type="FunFam" id="2.60.260.20:FF:000013">
    <property type="entry name" value="DnaJ subfamily B member 11"/>
    <property type="match status" value="1"/>
</dbReference>
<dbReference type="InterPro" id="IPR002939">
    <property type="entry name" value="DnaJ_C"/>
</dbReference>
<dbReference type="SMART" id="SM00271">
    <property type="entry name" value="DnaJ"/>
    <property type="match status" value="1"/>
</dbReference>
<dbReference type="PROSITE" id="PS51188">
    <property type="entry name" value="ZF_CR"/>
    <property type="match status" value="1"/>
</dbReference>
<dbReference type="InterPro" id="IPR000796">
    <property type="entry name" value="Asp_trans"/>
</dbReference>
<dbReference type="GO" id="GO:0031072">
    <property type="term" value="F:heat shock protein binding"/>
    <property type="evidence" value="ECO:0007669"/>
    <property type="project" value="InterPro"/>
</dbReference>
<evidence type="ECO:0000256" key="6">
    <source>
        <dbReference type="ARBA" id="ARBA00022723"/>
    </source>
</evidence>
<dbReference type="InterPro" id="IPR015421">
    <property type="entry name" value="PyrdxlP-dep_Trfase_major"/>
</dbReference>
<dbReference type="CDD" id="cd10747">
    <property type="entry name" value="DnaJ_C"/>
    <property type="match status" value="1"/>
</dbReference>
<dbReference type="PROSITE" id="PS00105">
    <property type="entry name" value="AA_TRANSFER_CLASS_1"/>
    <property type="match status" value="1"/>
</dbReference>
<accession>A0A9P8GE09</accession>
<dbReference type="PROSITE" id="PS00636">
    <property type="entry name" value="DNAJ_1"/>
    <property type="match status" value="1"/>
</dbReference>
<dbReference type="InterPro" id="IPR018253">
    <property type="entry name" value="DnaJ_domain_CS"/>
</dbReference>
<evidence type="ECO:0000259" key="15">
    <source>
        <dbReference type="PROSITE" id="PS50076"/>
    </source>
</evidence>
<evidence type="ECO:0000256" key="13">
    <source>
        <dbReference type="RuleBase" id="RU000480"/>
    </source>
</evidence>
<dbReference type="PROSITE" id="PS50076">
    <property type="entry name" value="DNAJ_2"/>
    <property type="match status" value="1"/>
</dbReference>
<keyword evidence="11" id="KW-0143">Chaperone</keyword>
<dbReference type="GO" id="GO:0051082">
    <property type="term" value="F:unfolded protein binding"/>
    <property type="evidence" value="ECO:0007669"/>
    <property type="project" value="InterPro"/>
</dbReference>
<evidence type="ECO:0000256" key="1">
    <source>
        <dbReference type="ARBA" id="ARBA00001933"/>
    </source>
</evidence>
<dbReference type="Gene3D" id="2.60.260.20">
    <property type="entry name" value="Urease metallochaperone UreE, N-terminal domain"/>
    <property type="match status" value="2"/>
</dbReference>
<dbReference type="Pfam" id="PF00684">
    <property type="entry name" value="DnaJ_CXXCXGXG"/>
    <property type="match status" value="1"/>
</dbReference>
<dbReference type="SUPFAM" id="SSF53383">
    <property type="entry name" value="PLP-dependent transferases"/>
    <property type="match status" value="1"/>
</dbReference>
<dbReference type="Gene3D" id="3.90.1150.10">
    <property type="entry name" value="Aspartate Aminotransferase, domain 1"/>
    <property type="match status" value="1"/>
</dbReference>
<evidence type="ECO:0000256" key="12">
    <source>
        <dbReference type="PROSITE-ProRule" id="PRU00546"/>
    </source>
</evidence>